<evidence type="ECO:0000313" key="1">
    <source>
        <dbReference type="EMBL" id="CAG8704033.1"/>
    </source>
</evidence>
<dbReference type="EMBL" id="CAJVPY010009040">
    <property type="protein sequence ID" value="CAG8704033.1"/>
    <property type="molecule type" value="Genomic_DNA"/>
</dbReference>
<protein>
    <submittedName>
        <fullName evidence="1">8687_t:CDS:1</fullName>
    </submittedName>
</protein>
<proteinExistence type="predicted"/>
<gene>
    <name evidence="1" type="ORF">DERYTH_LOCUS13174</name>
</gene>
<keyword evidence="2" id="KW-1185">Reference proteome</keyword>
<comment type="caution">
    <text evidence="1">The sequence shown here is derived from an EMBL/GenBank/DDBJ whole genome shotgun (WGS) entry which is preliminary data.</text>
</comment>
<dbReference type="AlphaFoldDB" id="A0A9N9HSV4"/>
<dbReference type="OrthoDB" id="2439807at2759"/>
<dbReference type="Proteomes" id="UP000789405">
    <property type="component" value="Unassembled WGS sequence"/>
</dbReference>
<sequence>NLAIKFKLPFEISTNDFGDEESNQPLNSSDELYLPQLITVILLNHDFWQSIMRLHSLLLPYCGALNKLQSDTACLYNVLQAFGGILRMWEEYSDYDLAQHIILQLKQKWRQWEQPLLLLSFLLHLNIYITWFNSNNENLNFTYLAQFVIYYYKAWFRHQPTHILLELEEYRKRKYPFDLATYEQFEDNALQF</sequence>
<feature type="non-terminal residue" evidence="1">
    <location>
        <position position="1"/>
    </location>
</feature>
<name>A0A9N9HSV4_9GLOM</name>
<organism evidence="1 2">
    <name type="scientific">Dentiscutata erythropus</name>
    <dbReference type="NCBI Taxonomy" id="1348616"/>
    <lineage>
        <taxon>Eukaryota</taxon>
        <taxon>Fungi</taxon>
        <taxon>Fungi incertae sedis</taxon>
        <taxon>Mucoromycota</taxon>
        <taxon>Glomeromycotina</taxon>
        <taxon>Glomeromycetes</taxon>
        <taxon>Diversisporales</taxon>
        <taxon>Gigasporaceae</taxon>
        <taxon>Dentiscutata</taxon>
    </lineage>
</organism>
<reference evidence="1" key="1">
    <citation type="submission" date="2021-06" db="EMBL/GenBank/DDBJ databases">
        <authorList>
            <person name="Kallberg Y."/>
            <person name="Tangrot J."/>
            <person name="Rosling A."/>
        </authorList>
    </citation>
    <scope>NUCLEOTIDE SEQUENCE</scope>
    <source>
        <strain evidence="1">MA453B</strain>
    </source>
</reference>
<accession>A0A9N9HSV4</accession>
<evidence type="ECO:0000313" key="2">
    <source>
        <dbReference type="Proteomes" id="UP000789405"/>
    </source>
</evidence>